<feature type="region of interest" description="Disordered" evidence="1">
    <location>
        <begin position="1"/>
        <end position="20"/>
    </location>
</feature>
<sequence length="146" mass="16410">MSLFRKSTDQSSLKINTNPFETSRVRQRFSSWFRSSPTSPKGSKRNSPTPVTPTLVHHPSSASLSSLSDVSDHMPASPVDNQPTLWQKQPEDYQHNVLSLADQVRLVLGSALDEVDEEIEGDWEQSRAVLQQSLVLPTKERISLRL</sequence>
<gene>
    <name evidence="2" type="ORF">A0J61_08506</name>
</gene>
<reference evidence="2 3" key="1">
    <citation type="submission" date="2016-03" db="EMBL/GenBank/DDBJ databases">
        <title>Choanephora cucurbitarum.</title>
        <authorList>
            <person name="Min B."/>
            <person name="Park H."/>
            <person name="Park J.-H."/>
            <person name="Shin H.-D."/>
            <person name="Choi I.-G."/>
        </authorList>
    </citation>
    <scope>NUCLEOTIDE SEQUENCE [LARGE SCALE GENOMIC DNA]</scope>
    <source>
        <strain evidence="2 3">KUS-F28377</strain>
    </source>
</reference>
<dbReference type="AlphaFoldDB" id="A0A1C7N2W7"/>
<protein>
    <submittedName>
        <fullName evidence="2">Uncharacterized protein</fullName>
    </submittedName>
</protein>
<evidence type="ECO:0000256" key="1">
    <source>
        <dbReference type="SAM" id="MobiDB-lite"/>
    </source>
</evidence>
<dbReference type="EMBL" id="LUGH01000662">
    <property type="protein sequence ID" value="OBZ83442.1"/>
    <property type="molecule type" value="Genomic_DNA"/>
</dbReference>
<evidence type="ECO:0000313" key="2">
    <source>
        <dbReference type="EMBL" id="OBZ83442.1"/>
    </source>
</evidence>
<feature type="compositionally biased region" description="Polar residues" evidence="1">
    <location>
        <begin position="9"/>
        <end position="20"/>
    </location>
</feature>
<comment type="caution">
    <text evidence="2">The sequence shown here is derived from an EMBL/GenBank/DDBJ whole genome shotgun (WGS) entry which is preliminary data.</text>
</comment>
<evidence type="ECO:0000313" key="3">
    <source>
        <dbReference type="Proteomes" id="UP000093000"/>
    </source>
</evidence>
<proteinExistence type="predicted"/>
<dbReference type="Proteomes" id="UP000093000">
    <property type="component" value="Unassembled WGS sequence"/>
</dbReference>
<dbReference type="InParanoid" id="A0A1C7N2W7"/>
<name>A0A1C7N2W7_9FUNG</name>
<feature type="compositionally biased region" description="Low complexity" evidence="1">
    <location>
        <begin position="48"/>
        <end position="69"/>
    </location>
</feature>
<feature type="compositionally biased region" description="Polar residues" evidence="1">
    <location>
        <begin position="31"/>
        <end position="47"/>
    </location>
</feature>
<keyword evidence="3" id="KW-1185">Reference proteome</keyword>
<feature type="region of interest" description="Disordered" evidence="1">
    <location>
        <begin position="31"/>
        <end position="85"/>
    </location>
</feature>
<organism evidence="2 3">
    <name type="scientific">Choanephora cucurbitarum</name>
    <dbReference type="NCBI Taxonomy" id="101091"/>
    <lineage>
        <taxon>Eukaryota</taxon>
        <taxon>Fungi</taxon>
        <taxon>Fungi incertae sedis</taxon>
        <taxon>Mucoromycota</taxon>
        <taxon>Mucoromycotina</taxon>
        <taxon>Mucoromycetes</taxon>
        <taxon>Mucorales</taxon>
        <taxon>Mucorineae</taxon>
        <taxon>Choanephoraceae</taxon>
        <taxon>Choanephoroideae</taxon>
        <taxon>Choanephora</taxon>
    </lineage>
</organism>
<dbReference type="OrthoDB" id="2286861at2759"/>
<accession>A0A1C7N2W7</accession>